<dbReference type="EMBL" id="JBBNFP010000078">
    <property type="protein sequence ID" value="MEQ2487766.1"/>
    <property type="molecule type" value="Genomic_DNA"/>
</dbReference>
<proteinExistence type="predicted"/>
<dbReference type="Proteomes" id="UP001487296">
    <property type="component" value="Unassembled WGS sequence"/>
</dbReference>
<comment type="caution">
    <text evidence="1">The sequence shown here is derived from an EMBL/GenBank/DDBJ whole genome shotgun (WGS) entry which is preliminary data.</text>
</comment>
<dbReference type="RefSeq" id="WP_215760846.1">
    <property type="nucleotide sequence ID" value="NZ_JAHKBE010000082.1"/>
</dbReference>
<accession>A0ABV1FTL5</accession>
<evidence type="ECO:0008006" key="3">
    <source>
        <dbReference type="Google" id="ProtNLM"/>
    </source>
</evidence>
<evidence type="ECO:0000313" key="2">
    <source>
        <dbReference type="Proteomes" id="UP001487296"/>
    </source>
</evidence>
<keyword evidence="2" id="KW-1185">Reference proteome</keyword>
<protein>
    <recommendedName>
        <fullName evidence="3">Lipoprotein</fullName>
    </recommendedName>
</protein>
<dbReference type="PROSITE" id="PS51257">
    <property type="entry name" value="PROKAR_LIPOPROTEIN"/>
    <property type="match status" value="1"/>
</dbReference>
<evidence type="ECO:0000313" key="1">
    <source>
        <dbReference type="EMBL" id="MEQ2487766.1"/>
    </source>
</evidence>
<reference evidence="1 2" key="1">
    <citation type="submission" date="2024-04" db="EMBL/GenBank/DDBJ databases">
        <title>Human intestinal bacterial collection.</title>
        <authorList>
            <person name="Pauvert C."/>
            <person name="Hitch T.C.A."/>
            <person name="Clavel T."/>
        </authorList>
    </citation>
    <scope>NUCLEOTIDE SEQUENCE [LARGE SCALE GENOMIC DNA]</scope>
    <source>
        <strain evidence="1 2">CLA-AA-H145</strain>
    </source>
</reference>
<organism evidence="1 2">
    <name type="scientific">Hallella faecis</name>
    <dbReference type="NCBI Taxonomy" id="2841596"/>
    <lineage>
        <taxon>Bacteria</taxon>
        <taxon>Pseudomonadati</taxon>
        <taxon>Bacteroidota</taxon>
        <taxon>Bacteroidia</taxon>
        <taxon>Bacteroidales</taxon>
        <taxon>Prevotellaceae</taxon>
        <taxon>Hallella</taxon>
    </lineage>
</organism>
<name>A0ABV1FTL5_9BACT</name>
<sequence length="206" mass="22750">MRYSLNTQHPISETMKKTLILAVASVAVMLLGSCGTKHPVATLPSFDESRPVVTELPTEVPAYPNANKEFASVKDAADVVLGRTDLKALASKYGYKTLVGYAVYRLDSYDTMLYKNCLPAKKVGQGVYTDTPQPQRKGTSSYVAVTKDVTIGVFNNKAYENLVEQVKNSGFRLLEQGYEDHYTNGLVDAYCYASRRTVRLSKAVNQ</sequence>
<gene>
    <name evidence="1" type="ORF">AAAT34_12040</name>
</gene>